<dbReference type="GO" id="GO:0031179">
    <property type="term" value="P:peptide modification"/>
    <property type="evidence" value="ECO:0007669"/>
    <property type="project" value="InterPro"/>
</dbReference>
<keyword evidence="4" id="KW-1185">Reference proteome</keyword>
<sequence>MTSTEPDVLGLAAGWWARGLSLTERRAARPAAPAGAGGPDTSAGAGRPETPAGTGTPVDPALRRAERRLAAWRTACDGYLDLRLAVAGLDEPRLLALLAQPPEDVAAAGGEPPWARYVAEALGGPTATTQAGFARILAPLVHRASADLPEVPRALADCFARHLSGDLTRLARRTLVLELNVLRLTGKLAGETPQERFADFVGRLSTPDHLGTLLAEWPVLARILAGACDAAVAAWSELAARLAADRGRIVADLLGGVDPGPLVDVDMAAGDSHRRGRRVAVLRFADGARVVYKPRPLAAHAHFNDVLAWTNAALPGLDLRTLAVADRGPYGWMEFAVAGPCADLRQVDAFYRRLGALLALLHALDGTDIHYENLLACADQPVVVDVETLFHPAMPADADDPAARALESSVYRIALLPHLLIGDHGALDISGVGGDKGAASPNGLDVWADPGTDEMRLTREPAVFPGADNRPRLDGADVEPESFGESILAGFREAYQVISERRAELTRLVGRFGADEMRVVLRATRRYTTLLDESTHPDLLRDALDRDRFLDALWPDSADDPVRWSAVRHELADLWAGDVPYFTHRPAGRQLLAGDGTPVADLAESGLERVAGKLAAMRGVDQYDQEWVIQASLAVRTPMPEHRPGPPRPAPAPRTPVGSERLLAAACGIGDQLLAMAHTDGHRVNWLGMEAVDADRWGILPQRAGLVSGHSGTALFLAHLSELTGIARYAELASQAVRPVPGLLAGLAAHPEYLALSGSGLHGPAGLAYALTHLAALWNDREIAGWVERAVALCDPALVGAPGPGLLTGAAGNLAALVAVHEATGLDHARKLATSWAPHLRDRLPATGGMAFGAAGVGWALARHGERPEAASLLLRAGRPEPAADGNGTAGERDTSRTAEAAGTPGTWCDGTPGIALALVDLGLRAPLVEDAIVDAARPVAFPDDCLCHGDTGRLELLLVAATAGHPVAVDALPRRAGAFLAGLDRHGPRCSTPGAVPSPGLFGGLAGIGYGLLRLAFPARVPSVPLLRTPTSPSPHRKDTG</sequence>
<dbReference type="InterPro" id="IPR007822">
    <property type="entry name" value="LANC-like"/>
</dbReference>
<dbReference type="SMART" id="SM01260">
    <property type="entry name" value="LANC_like"/>
    <property type="match status" value="1"/>
</dbReference>
<dbReference type="SUPFAM" id="SSF158745">
    <property type="entry name" value="LanC-like"/>
    <property type="match status" value="1"/>
</dbReference>
<feature type="region of interest" description="Disordered" evidence="1">
    <location>
        <begin position="879"/>
        <end position="907"/>
    </location>
</feature>
<name>A0A8J7GAW9_9ACTN</name>
<feature type="region of interest" description="Disordered" evidence="1">
    <location>
        <begin position="27"/>
        <end position="61"/>
    </location>
</feature>
<dbReference type="Pfam" id="PF05147">
    <property type="entry name" value="LANC_like"/>
    <property type="match status" value="1"/>
</dbReference>
<dbReference type="RefSeq" id="WP_197003923.1">
    <property type="nucleotide sequence ID" value="NZ_BONS01000022.1"/>
</dbReference>
<dbReference type="PRINTS" id="PR01950">
    <property type="entry name" value="LANCSUPER"/>
</dbReference>
<dbReference type="Gene3D" id="1.50.10.20">
    <property type="match status" value="1"/>
</dbReference>
<dbReference type="NCBIfam" id="TIGR03897">
    <property type="entry name" value="lanti_2_LanM"/>
    <property type="match status" value="1"/>
</dbReference>
<dbReference type="Pfam" id="PF13575">
    <property type="entry name" value="DUF4135"/>
    <property type="match status" value="1"/>
</dbReference>
<evidence type="ECO:0000313" key="4">
    <source>
        <dbReference type="Proteomes" id="UP000622552"/>
    </source>
</evidence>
<feature type="domain" description="Lantibiotic biosynthesis protein dehydration" evidence="2">
    <location>
        <begin position="217"/>
        <end position="584"/>
    </location>
</feature>
<dbReference type="CDD" id="cd04792">
    <property type="entry name" value="LanM-like"/>
    <property type="match status" value="1"/>
</dbReference>
<proteinExistence type="predicted"/>
<protein>
    <submittedName>
        <fullName evidence="3">Type 2 lantibiotic biosynthesis protein LanM</fullName>
    </submittedName>
</protein>
<reference evidence="3" key="1">
    <citation type="submission" date="2020-11" db="EMBL/GenBank/DDBJ databases">
        <title>Sequencing the genomes of 1000 actinobacteria strains.</title>
        <authorList>
            <person name="Klenk H.-P."/>
        </authorList>
    </citation>
    <scope>NUCLEOTIDE SEQUENCE</scope>
    <source>
        <strain evidence="3">DSM 45356</strain>
    </source>
</reference>
<organism evidence="3 4">
    <name type="scientific">Longispora fulva</name>
    <dbReference type="NCBI Taxonomy" id="619741"/>
    <lineage>
        <taxon>Bacteria</taxon>
        <taxon>Bacillati</taxon>
        <taxon>Actinomycetota</taxon>
        <taxon>Actinomycetes</taxon>
        <taxon>Micromonosporales</taxon>
        <taxon>Micromonosporaceae</taxon>
        <taxon>Longispora</taxon>
    </lineage>
</organism>
<evidence type="ECO:0000259" key="2">
    <source>
        <dbReference type="Pfam" id="PF13575"/>
    </source>
</evidence>
<evidence type="ECO:0000256" key="1">
    <source>
        <dbReference type="SAM" id="MobiDB-lite"/>
    </source>
</evidence>
<comment type="caution">
    <text evidence="3">The sequence shown here is derived from an EMBL/GenBank/DDBJ whole genome shotgun (WGS) entry which is preliminary data.</text>
</comment>
<accession>A0A8J7GAW9</accession>
<dbReference type="InterPro" id="IPR025410">
    <property type="entry name" value="Lant_dehyd"/>
</dbReference>
<dbReference type="EMBL" id="JADOUF010000001">
    <property type="protein sequence ID" value="MBG6137013.1"/>
    <property type="molecule type" value="Genomic_DNA"/>
</dbReference>
<dbReference type="Proteomes" id="UP000622552">
    <property type="component" value="Unassembled WGS sequence"/>
</dbReference>
<gene>
    <name evidence="3" type="ORF">IW245_003207</name>
</gene>
<dbReference type="PIRSF" id="PIRSF037228">
    <property type="entry name" value="Lant_mod_RumM"/>
    <property type="match status" value="1"/>
</dbReference>
<dbReference type="AlphaFoldDB" id="A0A8J7GAW9"/>
<dbReference type="InterPro" id="IPR017146">
    <property type="entry name" value="Lanti_2_LanM"/>
</dbReference>
<evidence type="ECO:0000313" key="3">
    <source>
        <dbReference type="EMBL" id="MBG6137013.1"/>
    </source>
</evidence>